<dbReference type="EMBL" id="CAJVPG010000176">
    <property type="protein sequence ID" value="CAG8367171.1"/>
    <property type="molecule type" value="Genomic_DNA"/>
</dbReference>
<protein>
    <submittedName>
        <fullName evidence="4">Uncharacterized protein</fullName>
    </submittedName>
</protein>
<dbReference type="PANTHER" id="PTHR24198:SF165">
    <property type="entry name" value="ANKYRIN REPEAT-CONTAINING PROTEIN-RELATED"/>
    <property type="match status" value="1"/>
</dbReference>
<dbReference type="EMBL" id="CAJVPA010000067">
    <property type="protein sequence ID" value="CAG8296505.1"/>
    <property type="molecule type" value="Genomic_DNA"/>
</dbReference>
<feature type="repeat" description="ANK" evidence="3">
    <location>
        <begin position="50"/>
        <end position="82"/>
    </location>
</feature>
<evidence type="ECO:0000256" key="2">
    <source>
        <dbReference type="ARBA" id="ARBA00023043"/>
    </source>
</evidence>
<dbReference type="InterPro" id="IPR002110">
    <property type="entry name" value="Ankyrin_rpt"/>
</dbReference>
<dbReference type="Pfam" id="PF00023">
    <property type="entry name" value="Ank"/>
    <property type="match status" value="1"/>
</dbReference>
<keyword evidence="2 3" id="KW-0040">ANK repeat</keyword>
<feature type="repeat" description="ANK" evidence="3">
    <location>
        <begin position="150"/>
        <end position="182"/>
    </location>
</feature>
<dbReference type="Gene3D" id="1.25.40.20">
    <property type="entry name" value="Ankyrin repeat-containing domain"/>
    <property type="match status" value="1"/>
</dbReference>
<dbReference type="Proteomes" id="UP001152649">
    <property type="component" value="Unassembled WGS sequence"/>
</dbReference>
<sequence>MVTILDCPTEILWIIASTLQGSDISALARTHSTLYPKLRLALLKYNISHQKSSALHWAAKTNNCPFAKILLSYRADIDAMVDNFSPLMTAAKYGSDLVTNLLLGKREPRVNMRNANGLCALWYGVEKGSFAVVNRLLQHPRVKIDLPNCQGQTVLWLAVYRGNRELASLLLSRGANPNIKDLDGFSPWTEACISNKNSIKDLLLDFIFAESTERASKDSVFAGNGGEGSCLYAQGQVQLPTKRVRFAHV</sequence>
<dbReference type="SMART" id="SM00248">
    <property type="entry name" value="ANK"/>
    <property type="match status" value="4"/>
</dbReference>
<evidence type="ECO:0000256" key="3">
    <source>
        <dbReference type="PROSITE-ProRule" id="PRU00023"/>
    </source>
</evidence>
<keyword evidence="7" id="KW-1185">Reference proteome</keyword>
<reference evidence="4" key="1">
    <citation type="submission" date="2021-07" db="EMBL/GenBank/DDBJ databases">
        <authorList>
            <person name="Branca A.L. A."/>
        </authorList>
    </citation>
    <scope>NUCLEOTIDE SEQUENCE</scope>
</reference>
<dbReference type="OrthoDB" id="2538135at2759"/>
<dbReference type="AlphaFoldDB" id="A0A9W4N5S2"/>
<dbReference type="SUPFAM" id="SSF48403">
    <property type="entry name" value="Ankyrin repeat"/>
    <property type="match status" value="1"/>
</dbReference>
<comment type="caution">
    <text evidence="4">The sequence shown here is derived from an EMBL/GenBank/DDBJ whole genome shotgun (WGS) entry which is preliminary data.</text>
</comment>
<gene>
    <name evidence="4" type="ORF">PSALAMII_LOCUS1805</name>
    <name evidence="5" type="ORF">PSALAMII_LOCUS4362</name>
</gene>
<dbReference type="InterPro" id="IPR036770">
    <property type="entry name" value="Ankyrin_rpt-contain_sf"/>
</dbReference>
<name>A0A9W4N5S2_9EURO</name>
<evidence type="ECO:0000313" key="4">
    <source>
        <dbReference type="EMBL" id="CAG8296505.1"/>
    </source>
</evidence>
<evidence type="ECO:0000313" key="7">
    <source>
        <dbReference type="Proteomes" id="UP001152649"/>
    </source>
</evidence>
<dbReference type="Proteomes" id="UP001152646">
    <property type="component" value="Unassembled WGS sequence"/>
</dbReference>
<evidence type="ECO:0000313" key="5">
    <source>
        <dbReference type="EMBL" id="CAG8367171.1"/>
    </source>
</evidence>
<evidence type="ECO:0000313" key="6">
    <source>
        <dbReference type="Proteomes" id="UP001152646"/>
    </source>
</evidence>
<dbReference type="PROSITE" id="PS50088">
    <property type="entry name" value="ANK_REPEAT"/>
    <property type="match status" value="2"/>
</dbReference>
<dbReference type="PANTHER" id="PTHR24198">
    <property type="entry name" value="ANKYRIN REPEAT AND PROTEIN KINASE DOMAIN-CONTAINING PROTEIN"/>
    <property type="match status" value="1"/>
</dbReference>
<keyword evidence="1" id="KW-0677">Repeat</keyword>
<accession>A0A9W4N5S2</accession>
<proteinExistence type="predicted"/>
<dbReference type="Pfam" id="PF12796">
    <property type="entry name" value="Ank_2"/>
    <property type="match status" value="1"/>
</dbReference>
<evidence type="ECO:0000256" key="1">
    <source>
        <dbReference type="ARBA" id="ARBA00022737"/>
    </source>
</evidence>
<organism evidence="4 6">
    <name type="scientific">Penicillium salamii</name>
    <dbReference type="NCBI Taxonomy" id="1612424"/>
    <lineage>
        <taxon>Eukaryota</taxon>
        <taxon>Fungi</taxon>
        <taxon>Dikarya</taxon>
        <taxon>Ascomycota</taxon>
        <taxon>Pezizomycotina</taxon>
        <taxon>Eurotiomycetes</taxon>
        <taxon>Eurotiomycetidae</taxon>
        <taxon>Eurotiales</taxon>
        <taxon>Aspergillaceae</taxon>
        <taxon>Penicillium</taxon>
    </lineage>
</organism>
<dbReference type="PROSITE" id="PS50297">
    <property type="entry name" value="ANK_REP_REGION"/>
    <property type="match status" value="2"/>
</dbReference>